<comment type="caution">
    <text evidence="1">The sequence shown here is derived from an EMBL/GenBank/DDBJ whole genome shotgun (WGS) entry which is preliminary data.</text>
</comment>
<evidence type="ECO:0000313" key="1">
    <source>
        <dbReference type="EMBL" id="TGD21827.1"/>
    </source>
</evidence>
<dbReference type="AlphaFoldDB" id="A0A4Z0JFY7"/>
<keyword evidence="2" id="KW-1185">Reference proteome</keyword>
<accession>A0A4Z0JFY7</accession>
<name>A0A4Z0JFY7_9LACO</name>
<dbReference type="Proteomes" id="UP000298021">
    <property type="component" value="Unassembled WGS sequence"/>
</dbReference>
<dbReference type="EMBL" id="RKLY01000031">
    <property type="protein sequence ID" value="TGD21827.1"/>
    <property type="molecule type" value="Genomic_DNA"/>
</dbReference>
<organism evidence="1 2">
    <name type="scientific">Companilactobacillus suantsaicola</name>
    <dbReference type="NCBI Taxonomy" id="2487723"/>
    <lineage>
        <taxon>Bacteria</taxon>
        <taxon>Bacillati</taxon>
        <taxon>Bacillota</taxon>
        <taxon>Bacilli</taxon>
        <taxon>Lactobacillales</taxon>
        <taxon>Lactobacillaceae</taxon>
        <taxon>Companilactobacillus</taxon>
    </lineage>
</organism>
<evidence type="ECO:0000313" key="2">
    <source>
        <dbReference type="Proteomes" id="UP000298021"/>
    </source>
</evidence>
<reference evidence="1 2" key="1">
    <citation type="submission" date="2018-10" db="EMBL/GenBank/DDBJ databases">
        <title>Lactobacillus sp. R7 and Lactobacillus sp. R19 isolated from fermented mustard green product of Taiwan.</title>
        <authorList>
            <person name="Lin S.-T."/>
        </authorList>
    </citation>
    <scope>NUCLEOTIDE SEQUENCE [LARGE SCALE GENOMIC DNA]</scope>
    <source>
        <strain evidence="1 2">BCRC 81127</strain>
    </source>
</reference>
<gene>
    <name evidence="1" type="ORF">EGT49_10290</name>
</gene>
<proteinExistence type="predicted"/>
<sequence length="133" mass="15563">MPMLKLNATDCFDYFVNHFESLYKNESKFRQNAVLDPDINNPELYDALKEHFLMEILKQDKFQDLNVEFSRDPEAVVDFILVTMSDPRHQFEVIVEINRDDTAESVAESFMTGYTSILENYAASVHEMKMSNH</sequence>
<protein>
    <submittedName>
        <fullName evidence="1">Uncharacterized protein</fullName>
    </submittedName>
</protein>